<organism evidence="8 9">
    <name type="scientific">Bosea massiliensis</name>
    <dbReference type="NCBI Taxonomy" id="151419"/>
    <lineage>
        <taxon>Bacteria</taxon>
        <taxon>Pseudomonadati</taxon>
        <taxon>Pseudomonadota</taxon>
        <taxon>Alphaproteobacteria</taxon>
        <taxon>Hyphomicrobiales</taxon>
        <taxon>Boseaceae</taxon>
        <taxon>Bosea</taxon>
    </lineage>
</organism>
<evidence type="ECO:0000256" key="1">
    <source>
        <dbReference type="ARBA" id="ARBA00001974"/>
    </source>
</evidence>
<dbReference type="Proteomes" id="UP001596060">
    <property type="component" value="Unassembled WGS sequence"/>
</dbReference>
<gene>
    <name evidence="8" type="ORF">ACFPN9_03235</name>
</gene>
<dbReference type="InterPro" id="IPR001100">
    <property type="entry name" value="Pyr_nuc-diS_OxRdtase"/>
</dbReference>
<dbReference type="GO" id="GO:0016491">
    <property type="term" value="F:oxidoreductase activity"/>
    <property type="evidence" value="ECO:0007669"/>
    <property type="project" value="UniProtKB-KW"/>
</dbReference>
<name>A0ABW0NY28_9HYPH</name>
<evidence type="ECO:0000259" key="6">
    <source>
        <dbReference type="Pfam" id="PF02852"/>
    </source>
</evidence>
<proteinExistence type="inferred from homology"/>
<dbReference type="InterPro" id="IPR016156">
    <property type="entry name" value="FAD/NAD-linked_Rdtase_dimer_sf"/>
</dbReference>
<keyword evidence="9" id="KW-1185">Reference proteome</keyword>
<dbReference type="PIRSF" id="PIRSF000350">
    <property type="entry name" value="Mercury_reductase_MerA"/>
    <property type="match status" value="1"/>
</dbReference>
<dbReference type="Gene3D" id="3.30.390.30">
    <property type="match status" value="1"/>
</dbReference>
<dbReference type="SUPFAM" id="SSF51905">
    <property type="entry name" value="FAD/NAD(P)-binding domain"/>
    <property type="match status" value="1"/>
</dbReference>
<dbReference type="PRINTS" id="PR00411">
    <property type="entry name" value="PNDRDTASEI"/>
</dbReference>
<comment type="similarity">
    <text evidence="2">Belongs to the class-I pyridine nucleotide-disulfide oxidoreductase family.</text>
</comment>
<dbReference type="EMBL" id="JBHSLU010000007">
    <property type="protein sequence ID" value="MFC5504263.1"/>
    <property type="molecule type" value="Genomic_DNA"/>
</dbReference>
<dbReference type="PANTHER" id="PTHR43014">
    <property type="entry name" value="MERCURIC REDUCTASE"/>
    <property type="match status" value="1"/>
</dbReference>
<keyword evidence="4" id="KW-0274">FAD</keyword>
<dbReference type="PRINTS" id="PR00368">
    <property type="entry name" value="FADPNR"/>
</dbReference>
<keyword evidence="3" id="KW-0285">Flavoprotein</keyword>
<evidence type="ECO:0000256" key="2">
    <source>
        <dbReference type="ARBA" id="ARBA00007532"/>
    </source>
</evidence>
<evidence type="ECO:0000313" key="9">
    <source>
        <dbReference type="Proteomes" id="UP001596060"/>
    </source>
</evidence>
<feature type="transmembrane region" description="Helical" evidence="5">
    <location>
        <begin position="20"/>
        <end position="43"/>
    </location>
</feature>
<comment type="caution">
    <text evidence="8">The sequence shown here is derived from an EMBL/GenBank/DDBJ whole genome shotgun (WGS) entry which is preliminary data.</text>
</comment>
<evidence type="ECO:0000259" key="7">
    <source>
        <dbReference type="Pfam" id="PF07992"/>
    </source>
</evidence>
<dbReference type="RefSeq" id="WP_066716803.1">
    <property type="nucleotide sequence ID" value="NZ_JBHSLU010000007.1"/>
</dbReference>
<dbReference type="InterPro" id="IPR036188">
    <property type="entry name" value="FAD/NAD-bd_sf"/>
</dbReference>
<evidence type="ECO:0000313" key="8">
    <source>
        <dbReference type="EMBL" id="MFC5504263.1"/>
    </source>
</evidence>
<sequence length="481" mass="49916">MSETAAAAPPALLAPDLCVIGAGTAGLAVATAAAAFGVPVVLVERDRMGGETGSSAIAALASAGARAQAIREAGRFGLVVGEPEIRDPALHDHVQRVIAARRPNVSAERLTALGATVVSGEARFVSRSTVVVGEQTIKARRFVVATGARSALPDIPGLADLPHLTEESLASLTRRPESLIVLGGAPSAAALAQALARLGSRVALVEPAGLLPDEDPEAVAILRRTLLREGVSLHEKRTILRAETFKKGLRLVLTGEGEGSEAVVEADHILVAGRRVPDIAGLDLELAGVAASAEGIRVDAGLRCTNRRVYAIGDCAAGATGGAGGAEEQARLVLRNALFRQRGRFDPDAIPRVTLTQPVIGHVGLSEAEAQRRGEVRVLRWPYAESDAAQAGRQTEGFVKILTDTKGRLLGATIVGPQAGELIASWSVALAAGRSVQDMAALPVPQPSLAEVSKRAATSFLTPLATRPGLRRLIGWLRRLG</sequence>
<evidence type="ECO:0000256" key="4">
    <source>
        <dbReference type="ARBA" id="ARBA00022827"/>
    </source>
</evidence>
<keyword evidence="5" id="KW-0472">Membrane</keyword>
<dbReference type="Pfam" id="PF02852">
    <property type="entry name" value="Pyr_redox_dim"/>
    <property type="match status" value="1"/>
</dbReference>
<feature type="domain" description="Pyridine nucleotide-disulphide oxidoreductase dimerisation" evidence="6">
    <location>
        <begin position="350"/>
        <end position="456"/>
    </location>
</feature>
<dbReference type="InterPro" id="IPR023753">
    <property type="entry name" value="FAD/NAD-binding_dom"/>
</dbReference>
<keyword evidence="5" id="KW-1133">Transmembrane helix</keyword>
<feature type="domain" description="FAD/NAD(P)-binding" evidence="7">
    <location>
        <begin position="16"/>
        <end position="323"/>
    </location>
</feature>
<dbReference type="Pfam" id="PF07992">
    <property type="entry name" value="Pyr_redox_2"/>
    <property type="match status" value="1"/>
</dbReference>
<accession>A0ABW0NY28</accession>
<evidence type="ECO:0000256" key="5">
    <source>
        <dbReference type="SAM" id="Phobius"/>
    </source>
</evidence>
<comment type="cofactor">
    <cofactor evidence="1">
        <name>FAD</name>
        <dbReference type="ChEBI" id="CHEBI:57692"/>
    </cofactor>
</comment>
<keyword evidence="5" id="KW-0812">Transmembrane</keyword>
<dbReference type="Gene3D" id="3.50.50.60">
    <property type="entry name" value="FAD/NAD(P)-binding domain"/>
    <property type="match status" value="2"/>
</dbReference>
<evidence type="ECO:0000256" key="3">
    <source>
        <dbReference type="ARBA" id="ARBA00022630"/>
    </source>
</evidence>
<reference evidence="9" key="1">
    <citation type="journal article" date="2019" name="Int. J. Syst. Evol. Microbiol.">
        <title>The Global Catalogue of Microorganisms (GCM) 10K type strain sequencing project: providing services to taxonomists for standard genome sequencing and annotation.</title>
        <authorList>
            <consortium name="The Broad Institute Genomics Platform"/>
            <consortium name="The Broad Institute Genome Sequencing Center for Infectious Disease"/>
            <person name="Wu L."/>
            <person name="Ma J."/>
        </authorList>
    </citation>
    <scope>NUCLEOTIDE SEQUENCE [LARGE SCALE GENOMIC DNA]</scope>
    <source>
        <strain evidence="9">CCUG 43117</strain>
    </source>
</reference>
<protein>
    <submittedName>
        <fullName evidence="8">Dihydrolipoyl dehydrogenase family protein</fullName>
        <ecNumber evidence="8">1.-.-.-</ecNumber>
    </submittedName>
</protein>
<keyword evidence="8" id="KW-0560">Oxidoreductase</keyword>
<dbReference type="EC" id="1.-.-.-" evidence="8"/>
<dbReference type="SUPFAM" id="SSF55424">
    <property type="entry name" value="FAD/NAD-linked reductases, dimerisation (C-terminal) domain"/>
    <property type="match status" value="1"/>
</dbReference>
<dbReference type="PANTHER" id="PTHR43014:SF2">
    <property type="entry name" value="MERCURIC REDUCTASE"/>
    <property type="match status" value="1"/>
</dbReference>
<dbReference type="InterPro" id="IPR004099">
    <property type="entry name" value="Pyr_nucl-diS_OxRdtase_dimer"/>
</dbReference>